<feature type="transmembrane region" description="Helical" evidence="8">
    <location>
        <begin position="368"/>
        <end position="386"/>
    </location>
</feature>
<accession>A0A067MRB5</accession>
<keyword evidence="10" id="KW-1185">Reference proteome</keyword>
<dbReference type="AlphaFoldDB" id="A0A067MRB5"/>
<evidence type="ECO:0000256" key="8">
    <source>
        <dbReference type="SAM" id="Phobius"/>
    </source>
</evidence>
<feature type="transmembrane region" description="Helical" evidence="8">
    <location>
        <begin position="217"/>
        <end position="240"/>
    </location>
</feature>
<name>A0A067MRB5_BOTB1</name>
<evidence type="ECO:0000256" key="6">
    <source>
        <dbReference type="ARBA" id="ARBA00023315"/>
    </source>
</evidence>
<feature type="transmembrane region" description="Helical" evidence="8">
    <location>
        <begin position="445"/>
        <end position="462"/>
    </location>
</feature>
<dbReference type="HOGENOM" id="CLU_011340_5_0_1"/>
<dbReference type="EMBL" id="KL198038">
    <property type="protein sequence ID" value="KDQ14382.1"/>
    <property type="molecule type" value="Genomic_DNA"/>
</dbReference>
<protein>
    <submittedName>
        <fullName evidence="9">Uncharacterized protein</fullName>
    </submittedName>
</protein>
<evidence type="ECO:0000313" key="9">
    <source>
        <dbReference type="EMBL" id="KDQ14382.1"/>
    </source>
</evidence>
<sequence length="521" mass="58345">MGLVFEILAALIGISSDQLKLIFCLIISYPLGSVFVRIPKSWPAVKHLFNIAVSTWFLVGLLELWSGTAQLLASILFTYYAAKNLQGPNMPWIVFAVTMSHLTVNHIIRMVGNIGPETVEITGTQMVMTMKLTTFAWNVWDGRQQEAELDKSQLETRITKFPSLLAFLGYVFYFPGVLVGPTIEYASYDALVTETLFDSGPKGKGGRSVPDGRKRVAYWKMLSGIFFLILFAIYGSTYSYDVVLEDWWLTKPLFWRIGYTQILGFIQRTKYYGVWLLTEGSCILTGLGFNGFNAAGKTQWNRMANVDVLHIEFGENVKVLLDSWNMNTNVWLRNCVYKRVTPKGKKPGFRSSMVTFGTSAFWHGLYGGYYLTFMLGGFIQTVARMCRKNIRPLFISPTDTSPSLSKRLYDVAGTLSTLALINYAVAPFCILDLRRSLQAWSRMGWYGHLVVAATMAFFYSGGGRLLGAAKAKTEGEGRPTKVKMPPVDPGHVSPLSPETPSMEPQHFVPPLHQIVPPPKTD</sequence>
<reference evidence="10" key="1">
    <citation type="journal article" date="2014" name="Proc. Natl. Acad. Sci. U.S.A.">
        <title>Extensive sampling of basidiomycete genomes demonstrates inadequacy of the white-rot/brown-rot paradigm for wood decay fungi.</title>
        <authorList>
            <person name="Riley R."/>
            <person name="Salamov A.A."/>
            <person name="Brown D.W."/>
            <person name="Nagy L.G."/>
            <person name="Floudas D."/>
            <person name="Held B.W."/>
            <person name="Levasseur A."/>
            <person name="Lombard V."/>
            <person name="Morin E."/>
            <person name="Otillar R."/>
            <person name="Lindquist E.A."/>
            <person name="Sun H."/>
            <person name="LaButti K.M."/>
            <person name="Schmutz J."/>
            <person name="Jabbour D."/>
            <person name="Luo H."/>
            <person name="Baker S.E."/>
            <person name="Pisabarro A.G."/>
            <person name="Walton J.D."/>
            <person name="Blanchette R.A."/>
            <person name="Henrissat B."/>
            <person name="Martin F."/>
            <person name="Cullen D."/>
            <person name="Hibbett D.S."/>
            <person name="Grigoriev I.V."/>
        </authorList>
    </citation>
    <scope>NUCLEOTIDE SEQUENCE [LARGE SCALE GENOMIC DNA]</scope>
    <source>
        <strain evidence="10">FD-172 SS1</strain>
    </source>
</reference>
<feature type="transmembrane region" description="Helical" evidence="8">
    <location>
        <begin position="407"/>
        <end position="425"/>
    </location>
</feature>
<dbReference type="FunCoup" id="A0A067MRB5">
    <property type="interactions" value="167"/>
</dbReference>
<dbReference type="GO" id="GO:0016020">
    <property type="term" value="C:membrane"/>
    <property type="evidence" value="ECO:0007669"/>
    <property type="project" value="UniProtKB-SubCell"/>
</dbReference>
<dbReference type="GO" id="GO:0047184">
    <property type="term" value="F:1-acylglycerophosphocholine O-acyltransferase activity"/>
    <property type="evidence" value="ECO:0007669"/>
    <property type="project" value="TreeGrafter"/>
</dbReference>
<comment type="subcellular location">
    <subcellularLocation>
        <location evidence="1">Membrane</location>
        <topology evidence="1">Multi-pass membrane protein</topology>
    </subcellularLocation>
</comment>
<organism evidence="9 10">
    <name type="scientific">Botryobasidium botryosum (strain FD-172 SS1)</name>
    <dbReference type="NCBI Taxonomy" id="930990"/>
    <lineage>
        <taxon>Eukaryota</taxon>
        <taxon>Fungi</taxon>
        <taxon>Dikarya</taxon>
        <taxon>Basidiomycota</taxon>
        <taxon>Agaricomycotina</taxon>
        <taxon>Agaricomycetes</taxon>
        <taxon>Cantharellales</taxon>
        <taxon>Botryobasidiaceae</taxon>
        <taxon>Botryobasidium</taxon>
    </lineage>
</organism>
<evidence type="ECO:0000256" key="3">
    <source>
        <dbReference type="ARBA" id="ARBA00022692"/>
    </source>
</evidence>
<feature type="region of interest" description="Disordered" evidence="7">
    <location>
        <begin position="472"/>
        <end position="521"/>
    </location>
</feature>
<dbReference type="GO" id="GO:0003841">
    <property type="term" value="F:1-acylglycerol-3-phosphate O-acyltransferase activity"/>
    <property type="evidence" value="ECO:0007669"/>
    <property type="project" value="TreeGrafter"/>
</dbReference>
<dbReference type="OrthoDB" id="286734at2759"/>
<dbReference type="STRING" id="930990.A0A067MRB5"/>
<feature type="transmembrane region" description="Helical" evidence="8">
    <location>
        <begin position="48"/>
        <end position="77"/>
    </location>
</feature>
<dbReference type="GO" id="GO:0030258">
    <property type="term" value="P:lipid modification"/>
    <property type="evidence" value="ECO:0007669"/>
    <property type="project" value="TreeGrafter"/>
</dbReference>
<dbReference type="Proteomes" id="UP000027195">
    <property type="component" value="Unassembled WGS sequence"/>
</dbReference>
<dbReference type="Pfam" id="PF03062">
    <property type="entry name" value="MBOAT"/>
    <property type="match status" value="1"/>
</dbReference>
<dbReference type="GO" id="GO:0005783">
    <property type="term" value="C:endoplasmic reticulum"/>
    <property type="evidence" value="ECO:0007669"/>
    <property type="project" value="TreeGrafter"/>
</dbReference>
<dbReference type="PANTHER" id="PTHR13906:SF4">
    <property type="entry name" value="LYSOPHOSPHOLIPID ACYLTRANSFERASE 6"/>
    <property type="match status" value="1"/>
</dbReference>
<dbReference type="GO" id="GO:0046474">
    <property type="term" value="P:glycerophospholipid biosynthetic process"/>
    <property type="evidence" value="ECO:0007669"/>
    <property type="project" value="TreeGrafter"/>
</dbReference>
<keyword evidence="4 8" id="KW-1133">Transmembrane helix</keyword>
<keyword evidence="3 8" id="KW-0812">Transmembrane</keyword>
<evidence type="ECO:0000256" key="4">
    <source>
        <dbReference type="ARBA" id="ARBA00022989"/>
    </source>
</evidence>
<keyword evidence="6" id="KW-0012">Acyltransferase</keyword>
<evidence type="ECO:0000256" key="5">
    <source>
        <dbReference type="ARBA" id="ARBA00023136"/>
    </source>
</evidence>
<proteinExistence type="predicted"/>
<evidence type="ECO:0000256" key="1">
    <source>
        <dbReference type="ARBA" id="ARBA00004141"/>
    </source>
</evidence>
<feature type="transmembrane region" description="Helical" evidence="8">
    <location>
        <begin position="18"/>
        <end position="36"/>
    </location>
</feature>
<dbReference type="InParanoid" id="A0A067MRB5"/>
<evidence type="ECO:0000313" key="10">
    <source>
        <dbReference type="Proteomes" id="UP000027195"/>
    </source>
</evidence>
<dbReference type="InterPro" id="IPR049941">
    <property type="entry name" value="LPLAT_7/PORCN-like"/>
</dbReference>
<gene>
    <name evidence="9" type="ORF">BOTBODRAFT_159594</name>
</gene>
<evidence type="ECO:0000256" key="7">
    <source>
        <dbReference type="SAM" id="MobiDB-lite"/>
    </source>
</evidence>
<keyword evidence="2" id="KW-0808">Transferase</keyword>
<evidence type="ECO:0000256" key="2">
    <source>
        <dbReference type="ARBA" id="ARBA00022679"/>
    </source>
</evidence>
<dbReference type="PANTHER" id="PTHR13906">
    <property type="entry name" value="PORCUPINE"/>
    <property type="match status" value="1"/>
</dbReference>
<keyword evidence="5 8" id="KW-0472">Membrane</keyword>
<dbReference type="InterPro" id="IPR004299">
    <property type="entry name" value="MBOAT_fam"/>
</dbReference>